<dbReference type="EnsemblMetazoa" id="SCAU014515-RA">
    <property type="protein sequence ID" value="SCAU014515-PA"/>
    <property type="gene ID" value="SCAU014515"/>
</dbReference>
<gene>
    <name evidence="14" type="primary">106091899</name>
</gene>
<organism evidence="14 15">
    <name type="scientific">Stomoxys calcitrans</name>
    <name type="common">Stable fly</name>
    <name type="synonym">Conops calcitrans</name>
    <dbReference type="NCBI Taxonomy" id="35570"/>
    <lineage>
        <taxon>Eukaryota</taxon>
        <taxon>Metazoa</taxon>
        <taxon>Ecdysozoa</taxon>
        <taxon>Arthropoda</taxon>
        <taxon>Hexapoda</taxon>
        <taxon>Insecta</taxon>
        <taxon>Pterygota</taxon>
        <taxon>Neoptera</taxon>
        <taxon>Endopterygota</taxon>
        <taxon>Diptera</taxon>
        <taxon>Brachycera</taxon>
        <taxon>Muscomorpha</taxon>
        <taxon>Muscoidea</taxon>
        <taxon>Muscidae</taxon>
        <taxon>Stomoxys</taxon>
    </lineage>
</organism>
<evidence type="ECO:0000256" key="13">
    <source>
        <dbReference type="ARBA" id="ARBA00052491"/>
    </source>
</evidence>
<name>A0A1I8Q793_STOCA</name>
<dbReference type="SUPFAM" id="SSF55729">
    <property type="entry name" value="Acyl-CoA N-acyltransferases (Nat)"/>
    <property type="match status" value="1"/>
</dbReference>
<keyword evidence="1" id="KW-0808">Transferase</keyword>
<evidence type="ECO:0000256" key="2">
    <source>
        <dbReference type="ARBA" id="ARBA00023315"/>
    </source>
</evidence>
<dbReference type="PANTHER" id="PTHR20905:SF1">
    <property type="entry name" value="AT07410P-RELATED"/>
    <property type="match status" value="1"/>
</dbReference>
<dbReference type="EC" id="2.3.1.87" evidence="5"/>
<comment type="pathway">
    <text evidence="3">Aromatic compound metabolism; melatonin biosynthesis; melatonin from serotonin: step 1/2.</text>
</comment>
<comment type="similarity">
    <text evidence="4">Belongs to the acetyltransferase family. AANAT subfamily.</text>
</comment>
<evidence type="ECO:0000256" key="5">
    <source>
        <dbReference type="ARBA" id="ARBA00039114"/>
    </source>
</evidence>
<keyword evidence="2" id="KW-0012">Acyltransferase</keyword>
<reference evidence="14" key="1">
    <citation type="submission" date="2020-05" db="UniProtKB">
        <authorList>
            <consortium name="EnsemblMetazoa"/>
        </authorList>
    </citation>
    <scope>IDENTIFICATION</scope>
    <source>
        <strain evidence="14">USDA</strain>
    </source>
</reference>
<dbReference type="STRING" id="35570.A0A1I8Q793"/>
<evidence type="ECO:0000256" key="12">
    <source>
        <dbReference type="ARBA" id="ARBA00052335"/>
    </source>
</evidence>
<dbReference type="OrthoDB" id="8113373at2759"/>
<keyword evidence="15" id="KW-1185">Reference proteome</keyword>
<evidence type="ECO:0000313" key="14">
    <source>
        <dbReference type="EnsemblMetazoa" id="SCAU014515-PA"/>
    </source>
</evidence>
<comment type="catalytic activity">
    <reaction evidence="6">
        <text>dopamine + (9Z)-octadecenoyl-CoA = N-(9Z-octadecanoyl)-dopamine + CoA + H(+)</text>
        <dbReference type="Rhea" id="RHEA:51380"/>
        <dbReference type="ChEBI" id="CHEBI:15378"/>
        <dbReference type="ChEBI" id="CHEBI:31883"/>
        <dbReference type="ChEBI" id="CHEBI:57287"/>
        <dbReference type="ChEBI" id="CHEBI:57387"/>
        <dbReference type="ChEBI" id="CHEBI:59905"/>
    </reaction>
    <physiologicalReaction direction="left-to-right" evidence="6">
        <dbReference type="Rhea" id="RHEA:51381"/>
    </physiologicalReaction>
</comment>
<dbReference type="PANTHER" id="PTHR20905">
    <property type="entry name" value="N-ACETYLTRANSFERASE-RELATED"/>
    <property type="match status" value="1"/>
</dbReference>
<evidence type="ECO:0000256" key="1">
    <source>
        <dbReference type="ARBA" id="ARBA00022679"/>
    </source>
</evidence>
<comment type="catalytic activity">
    <reaction evidence="11">
        <text>serotonin + hexadecanoyl-CoA = N-hexadecanoyl-serotonin + CoA + H(+)</text>
        <dbReference type="Rhea" id="RHEA:51384"/>
        <dbReference type="ChEBI" id="CHEBI:15378"/>
        <dbReference type="ChEBI" id="CHEBI:57287"/>
        <dbReference type="ChEBI" id="CHEBI:57379"/>
        <dbReference type="ChEBI" id="CHEBI:134059"/>
        <dbReference type="ChEBI" id="CHEBI:350546"/>
    </reaction>
    <physiologicalReaction direction="left-to-right" evidence="11">
        <dbReference type="Rhea" id="RHEA:51385"/>
    </physiologicalReaction>
</comment>
<evidence type="ECO:0000256" key="3">
    <source>
        <dbReference type="ARBA" id="ARBA00037926"/>
    </source>
</evidence>
<evidence type="ECO:0000256" key="9">
    <source>
        <dbReference type="ARBA" id="ARBA00051711"/>
    </source>
</evidence>
<dbReference type="GO" id="GO:0004059">
    <property type="term" value="F:aralkylamine N-acetyltransferase activity"/>
    <property type="evidence" value="ECO:0007669"/>
    <property type="project" value="UniProtKB-EC"/>
</dbReference>
<dbReference type="Gene3D" id="3.40.630.30">
    <property type="match status" value="1"/>
</dbReference>
<dbReference type="KEGG" id="scac:106091899"/>
<evidence type="ECO:0000256" key="7">
    <source>
        <dbReference type="ARBA" id="ARBA00050849"/>
    </source>
</evidence>
<evidence type="ECO:0000256" key="6">
    <source>
        <dbReference type="ARBA" id="ARBA00050189"/>
    </source>
</evidence>
<comment type="catalytic activity">
    <reaction evidence="9">
        <text>dopamine + acetyl-CoA = N-acetyldopamine + CoA + H(+)</text>
        <dbReference type="Rhea" id="RHEA:51388"/>
        <dbReference type="ChEBI" id="CHEBI:15378"/>
        <dbReference type="ChEBI" id="CHEBI:57287"/>
        <dbReference type="ChEBI" id="CHEBI:57288"/>
        <dbReference type="ChEBI" id="CHEBI:59905"/>
        <dbReference type="ChEBI" id="CHEBI:125678"/>
    </reaction>
    <physiologicalReaction direction="left-to-right" evidence="9">
        <dbReference type="Rhea" id="RHEA:51389"/>
    </physiologicalReaction>
</comment>
<evidence type="ECO:0000313" key="15">
    <source>
        <dbReference type="Proteomes" id="UP000095300"/>
    </source>
</evidence>
<sequence>MAPNHSHCLSEDDIEIKVITQADSKRTWDLMGAYFFPDEPLTYSSEPRDELLVGKEFLLSNIDHGTCLKAVLKGTDEIVGLSICGPKGPDEAEHMQKEADAAGNTKWGTILNFLAKVERDANVYERYNVTKVLHVITTCVDAKMRGNNIGARLYNAAREMAIVKGYELLTADCTSFYSARIKEQLGWELVNVIYYKDYLDSDNKQVFRPHRPHECCKTYAIRF</sequence>
<comment type="catalytic activity">
    <reaction evidence="12">
        <text>dopamine + hexadecanoyl-CoA = N-hexadecanoyl-dopamine + CoA + H(+)</text>
        <dbReference type="Rhea" id="RHEA:51376"/>
        <dbReference type="ChEBI" id="CHEBI:15378"/>
        <dbReference type="ChEBI" id="CHEBI:57287"/>
        <dbReference type="ChEBI" id="CHEBI:57379"/>
        <dbReference type="ChEBI" id="CHEBI:59905"/>
        <dbReference type="ChEBI" id="CHEBI:134058"/>
    </reaction>
    <physiologicalReaction direction="left-to-right" evidence="12">
        <dbReference type="Rhea" id="RHEA:51377"/>
    </physiologicalReaction>
</comment>
<dbReference type="Proteomes" id="UP000095300">
    <property type="component" value="Unassembled WGS sequence"/>
</dbReference>
<evidence type="ECO:0000256" key="10">
    <source>
        <dbReference type="ARBA" id="ARBA00051823"/>
    </source>
</evidence>
<dbReference type="FunFam" id="3.40.630.30:FF:000046">
    <property type="entry name" value="Dopamine N-acetyltransferase"/>
    <property type="match status" value="1"/>
</dbReference>
<dbReference type="AlphaFoldDB" id="A0A1I8Q793"/>
<comment type="catalytic activity">
    <reaction evidence="10">
        <text>serotonin + (9Z)-octadecenoyl-CoA = N-(9Z-octadecenoyl)-serotonin + CoA + H(+)</text>
        <dbReference type="Rhea" id="RHEA:51392"/>
        <dbReference type="ChEBI" id="CHEBI:15378"/>
        <dbReference type="ChEBI" id="CHEBI:57287"/>
        <dbReference type="ChEBI" id="CHEBI:57387"/>
        <dbReference type="ChEBI" id="CHEBI:134064"/>
        <dbReference type="ChEBI" id="CHEBI:350546"/>
    </reaction>
    <physiologicalReaction direction="left-to-right" evidence="10">
        <dbReference type="Rhea" id="RHEA:51393"/>
    </physiologicalReaction>
</comment>
<evidence type="ECO:0000256" key="8">
    <source>
        <dbReference type="ARBA" id="ARBA00051284"/>
    </source>
</evidence>
<accession>A0A1I8Q793</accession>
<dbReference type="InterPro" id="IPR016181">
    <property type="entry name" value="Acyl_CoA_acyltransferase"/>
</dbReference>
<evidence type="ECO:0000256" key="11">
    <source>
        <dbReference type="ARBA" id="ARBA00052178"/>
    </source>
</evidence>
<comment type="catalytic activity">
    <reaction evidence="8">
        <text>serotonin + (5Z,8Z,11Z,14Z)-eicosatetraenoyl-CoA = N-[(5Z,8Z,11Z,14Z)-eicosatetraenoyl]-serotonin + CoA + H(+)</text>
        <dbReference type="Rhea" id="RHEA:51396"/>
        <dbReference type="ChEBI" id="CHEBI:15378"/>
        <dbReference type="ChEBI" id="CHEBI:57287"/>
        <dbReference type="ChEBI" id="CHEBI:57368"/>
        <dbReference type="ChEBI" id="CHEBI:132255"/>
        <dbReference type="ChEBI" id="CHEBI:350546"/>
    </reaction>
    <physiologicalReaction direction="left-to-right" evidence="8">
        <dbReference type="Rhea" id="RHEA:51397"/>
    </physiologicalReaction>
</comment>
<proteinExistence type="inferred from homology"/>
<comment type="catalytic activity">
    <reaction evidence="13">
        <text>serotonin + acetyl-CoA = N-acetylserotonin + CoA + H(+)</text>
        <dbReference type="Rhea" id="RHEA:25217"/>
        <dbReference type="ChEBI" id="CHEBI:15378"/>
        <dbReference type="ChEBI" id="CHEBI:17697"/>
        <dbReference type="ChEBI" id="CHEBI:57287"/>
        <dbReference type="ChEBI" id="CHEBI:57288"/>
        <dbReference type="ChEBI" id="CHEBI:350546"/>
        <dbReference type="EC" id="2.3.1.87"/>
    </reaction>
    <physiologicalReaction direction="left-to-right" evidence="13">
        <dbReference type="Rhea" id="RHEA:25218"/>
    </physiologicalReaction>
</comment>
<dbReference type="VEuPathDB" id="VectorBase:SCAU014515"/>
<protein>
    <recommendedName>
        <fullName evidence="5">aralkylamine N-acetyltransferase</fullName>
        <ecNumber evidence="5">2.3.1.87</ecNumber>
    </recommendedName>
</protein>
<comment type="catalytic activity">
    <reaction evidence="7">
        <text>serotonin + octadecanoyl-CoA = N-octadecanoyl-serotonin + CoA + H(+)</text>
        <dbReference type="Rhea" id="RHEA:51400"/>
        <dbReference type="ChEBI" id="CHEBI:15378"/>
        <dbReference type="ChEBI" id="CHEBI:57287"/>
        <dbReference type="ChEBI" id="CHEBI:57394"/>
        <dbReference type="ChEBI" id="CHEBI:134065"/>
        <dbReference type="ChEBI" id="CHEBI:350546"/>
    </reaction>
    <physiologicalReaction direction="left-to-right" evidence="7">
        <dbReference type="Rhea" id="RHEA:51401"/>
    </physiologicalReaction>
</comment>
<evidence type="ECO:0000256" key="4">
    <source>
        <dbReference type="ARBA" id="ARBA00038182"/>
    </source>
</evidence>